<dbReference type="AlphaFoldDB" id="F8LCP7"/>
<name>F8LCP7_9BACT</name>
<reference evidence="1" key="1">
    <citation type="submission" date="2011-05" db="EMBL/GenBank/DDBJ databases">
        <title>Unity in variety -- the pan-genome of the Chlamydiae.</title>
        <authorList>
            <person name="Collingro A."/>
            <person name="Tischler P."/>
            <person name="Weinmaier T."/>
            <person name="Penz T."/>
            <person name="Heinz E."/>
            <person name="Brunham R.C."/>
            <person name="Read T.D."/>
            <person name="Bavoil P.M."/>
            <person name="Sachse K."/>
            <person name="Kahane S."/>
            <person name="Friedman M.G."/>
            <person name="Rattei T."/>
            <person name="Myers G.S.A."/>
            <person name="Horn M."/>
        </authorList>
    </citation>
    <scope>NUCLEOTIDE SEQUENCE</scope>
    <source>
        <strain evidence="1">2032/99</strain>
    </source>
</reference>
<organism evidence="1">
    <name type="scientific">Waddlia chondrophila 2032/99</name>
    <dbReference type="NCBI Taxonomy" id="765953"/>
    <lineage>
        <taxon>Bacteria</taxon>
        <taxon>Pseudomonadati</taxon>
        <taxon>Chlamydiota</taxon>
        <taxon>Chlamydiia</taxon>
        <taxon>Parachlamydiales</taxon>
        <taxon>Waddliaceae</taxon>
        <taxon>Waddlia</taxon>
    </lineage>
</organism>
<sequence>MRFNWRMTALTFGCLASSELSMLYARCGRAAQRVLRLKINNTIKIFDNKINLLIFIKYPWIKLTKNNNDNNITFISKENLSKTFIEFVPEAVDASSSSTRMSWMMQAG</sequence>
<dbReference type="EMBL" id="FR872652">
    <property type="protein sequence ID" value="CCB91261.1"/>
    <property type="molecule type" value="Genomic_DNA"/>
</dbReference>
<evidence type="ECO:0000313" key="1">
    <source>
        <dbReference type="EMBL" id="CCB91261.1"/>
    </source>
</evidence>
<proteinExistence type="predicted"/>
<gene>
    <name evidence="1" type="ORF">WCH_CZ17900</name>
</gene>
<accession>F8LCP7</accession>
<protein>
    <submittedName>
        <fullName evidence="1">Uncharacterized protein</fullName>
    </submittedName>
</protein>